<accession>A0AA39MY99</accession>
<sequence>MLAPVLVSDDEAQQPEQVPPTSEGLVKRKRPVKSRMPSDEREAIVTMFLDRSGFKDDDDLQDLWDRATRNGMPICDALTLGEKVRPLLEKWLIGHFGTRRVVSHKYYHVEVTMAHWEQFINCSHDWLTNIRDIGRYVEKEGVDTAEEKLCQINFVDPQFMKGRKGKGRKSQRWHGAATIVKRLAMIYGKLPNIASERKANPLSLDDVDDDIDDARVDYKVGAARLPDIPPECCSREESTSPILLLSEPIEPQTLHELTSESPECHTRHMPNYSVSVPSDKTAQRVYVEQMPDIIGASTTAYFEVSLIGIFQQAMVTLHASASGIAQWYNESLRTPATHVPNNFVLESKLTAELVYDAFFLHGLLLDAYNRHEHLTLPNSGEHRGHMNKALEDRNR</sequence>
<evidence type="ECO:0000313" key="3">
    <source>
        <dbReference type="EMBL" id="KAK0450499.1"/>
    </source>
</evidence>
<dbReference type="AlphaFoldDB" id="A0AA39MY99"/>
<feature type="region of interest" description="Disordered" evidence="1">
    <location>
        <begin position="1"/>
        <end position="39"/>
    </location>
</feature>
<organism evidence="3 4">
    <name type="scientific">Armillaria tabescens</name>
    <name type="common">Ringless honey mushroom</name>
    <name type="synonym">Agaricus tabescens</name>
    <dbReference type="NCBI Taxonomy" id="1929756"/>
    <lineage>
        <taxon>Eukaryota</taxon>
        <taxon>Fungi</taxon>
        <taxon>Dikarya</taxon>
        <taxon>Basidiomycota</taxon>
        <taxon>Agaricomycotina</taxon>
        <taxon>Agaricomycetes</taxon>
        <taxon>Agaricomycetidae</taxon>
        <taxon>Agaricales</taxon>
        <taxon>Marasmiineae</taxon>
        <taxon>Physalacriaceae</taxon>
        <taxon>Desarmillaria</taxon>
    </lineage>
</organism>
<evidence type="ECO:0000313" key="4">
    <source>
        <dbReference type="Proteomes" id="UP001175211"/>
    </source>
</evidence>
<reference evidence="3" key="1">
    <citation type="submission" date="2023-06" db="EMBL/GenBank/DDBJ databases">
        <authorList>
            <consortium name="Lawrence Berkeley National Laboratory"/>
            <person name="Ahrendt S."/>
            <person name="Sahu N."/>
            <person name="Indic B."/>
            <person name="Wong-Bajracharya J."/>
            <person name="Merenyi Z."/>
            <person name="Ke H.-M."/>
            <person name="Monk M."/>
            <person name="Kocsube S."/>
            <person name="Drula E."/>
            <person name="Lipzen A."/>
            <person name="Balint B."/>
            <person name="Henrissat B."/>
            <person name="Andreopoulos B."/>
            <person name="Martin F.M."/>
            <person name="Harder C.B."/>
            <person name="Rigling D."/>
            <person name="Ford K.L."/>
            <person name="Foster G.D."/>
            <person name="Pangilinan J."/>
            <person name="Papanicolaou A."/>
            <person name="Barry K."/>
            <person name="LaButti K."/>
            <person name="Viragh M."/>
            <person name="Koriabine M."/>
            <person name="Yan M."/>
            <person name="Riley R."/>
            <person name="Champramary S."/>
            <person name="Plett K.L."/>
            <person name="Tsai I.J."/>
            <person name="Slot J."/>
            <person name="Sipos G."/>
            <person name="Plett J."/>
            <person name="Nagy L.G."/>
            <person name="Grigoriev I.V."/>
        </authorList>
    </citation>
    <scope>NUCLEOTIDE SEQUENCE</scope>
    <source>
        <strain evidence="3">CCBAS 213</strain>
    </source>
</reference>
<dbReference type="EMBL" id="JAUEPS010000035">
    <property type="protein sequence ID" value="KAK0450499.1"/>
    <property type="molecule type" value="Genomic_DNA"/>
</dbReference>
<dbReference type="GeneID" id="85361461"/>
<dbReference type="InterPro" id="IPR041539">
    <property type="entry name" value="CxC5"/>
</dbReference>
<gene>
    <name evidence="3" type="ORF">EV420DRAFT_1646420</name>
</gene>
<protein>
    <recommendedName>
        <fullName evidence="2">CxC5 like cysteine cluster associated with KDZ domain-containing protein</fullName>
    </recommendedName>
</protein>
<dbReference type="Proteomes" id="UP001175211">
    <property type="component" value="Unassembled WGS sequence"/>
</dbReference>
<dbReference type="Pfam" id="PF18718">
    <property type="entry name" value="CxC5"/>
    <property type="match status" value="1"/>
</dbReference>
<dbReference type="RefSeq" id="XP_060327370.1">
    <property type="nucleotide sequence ID" value="XM_060477913.1"/>
</dbReference>
<keyword evidence="4" id="KW-1185">Reference proteome</keyword>
<evidence type="ECO:0000256" key="1">
    <source>
        <dbReference type="SAM" id="MobiDB-lite"/>
    </source>
</evidence>
<evidence type="ECO:0000259" key="2">
    <source>
        <dbReference type="Pfam" id="PF18718"/>
    </source>
</evidence>
<feature type="region of interest" description="Disordered" evidence="1">
    <location>
        <begin position="376"/>
        <end position="395"/>
    </location>
</feature>
<comment type="caution">
    <text evidence="3">The sequence shown here is derived from an EMBL/GenBank/DDBJ whole genome shotgun (WGS) entry which is preliminary data.</text>
</comment>
<proteinExistence type="predicted"/>
<feature type="domain" description="CxC5 like cysteine cluster associated with KDZ" evidence="2">
    <location>
        <begin position="250"/>
        <end position="332"/>
    </location>
</feature>
<name>A0AA39MY99_ARMTA</name>